<reference evidence="4" key="1">
    <citation type="journal article" date="2019" name="Int. J. Syst. Evol. Microbiol.">
        <title>The Global Catalogue of Microorganisms (GCM) 10K type strain sequencing project: providing services to taxonomists for standard genome sequencing and annotation.</title>
        <authorList>
            <consortium name="The Broad Institute Genomics Platform"/>
            <consortium name="The Broad Institute Genome Sequencing Center for Infectious Disease"/>
            <person name="Wu L."/>
            <person name="Ma J."/>
        </authorList>
    </citation>
    <scope>NUCLEOTIDE SEQUENCE [LARGE SCALE GENOMIC DNA]</scope>
    <source>
        <strain evidence="4">CCM 8895</strain>
    </source>
</reference>
<keyword evidence="2" id="KW-0812">Transmembrane</keyword>
<evidence type="ECO:0000256" key="2">
    <source>
        <dbReference type="SAM" id="Phobius"/>
    </source>
</evidence>
<evidence type="ECO:0000256" key="1">
    <source>
        <dbReference type="SAM" id="MobiDB-lite"/>
    </source>
</evidence>
<feature type="region of interest" description="Disordered" evidence="1">
    <location>
        <begin position="1"/>
        <end position="29"/>
    </location>
</feature>
<organism evidence="3 4">
    <name type="scientific">Companilactobacillus baiquanensis</name>
    <dbReference type="NCBI Taxonomy" id="2486005"/>
    <lineage>
        <taxon>Bacteria</taxon>
        <taxon>Bacillati</taxon>
        <taxon>Bacillota</taxon>
        <taxon>Bacilli</taxon>
        <taxon>Lactobacillales</taxon>
        <taxon>Lactobacillaceae</taxon>
        <taxon>Companilactobacillus</taxon>
    </lineage>
</organism>
<keyword evidence="4" id="KW-1185">Reference proteome</keyword>
<dbReference type="InterPro" id="IPR009214">
    <property type="entry name" value="DUF1129"/>
</dbReference>
<gene>
    <name evidence="3" type="ORF">ACFP1F_08430</name>
</gene>
<protein>
    <submittedName>
        <fullName evidence="3">DUF1129 family protein</fullName>
    </submittedName>
</protein>
<keyword evidence="2" id="KW-0472">Membrane</keyword>
<name>A0ABW1UWF4_9LACO</name>
<dbReference type="PIRSF" id="PIRSF033111">
    <property type="entry name" value="UCP033111"/>
    <property type="match status" value="1"/>
</dbReference>
<dbReference type="Pfam" id="PF06570">
    <property type="entry name" value="DUF1129"/>
    <property type="match status" value="1"/>
</dbReference>
<evidence type="ECO:0000313" key="3">
    <source>
        <dbReference type="EMBL" id="MFC6323762.1"/>
    </source>
</evidence>
<dbReference type="Proteomes" id="UP001596186">
    <property type="component" value="Unassembled WGS sequence"/>
</dbReference>
<feature type="transmembrane region" description="Helical" evidence="2">
    <location>
        <begin position="216"/>
        <end position="235"/>
    </location>
</feature>
<comment type="caution">
    <text evidence="3">The sequence shown here is derived from an EMBL/GenBank/DDBJ whole genome shotgun (WGS) entry which is preliminary data.</text>
</comment>
<proteinExistence type="predicted"/>
<dbReference type="InterPro" id="IPR036259">
    <property type="entry name" value="MFS_trans_sf"/>
</dbReference>
<feature type="transmembrane region" description="Helical" evidence="2">
    <location>
        <begin position="151"/>
        <end position="172"/>
    </location>
</feature>
<sequence length="247" mass="28061">MSDDIREKNQKAAVKQKSKVAKQEKQELTREKIQSANVDDLRKQLSNKNEEYVFKLNKRLIQDGFTEDEAKESVDNLIKEIIENQIKGIPANQLYGPVTKKSGDIAHPVKPKKKTPFWALGIDTSLLFLTMFGLLYGVVALTNKKQPTNQTGFLTLLILSFLWGYLLTWFNIQMRKPKNERPGWLVTIGYLVAGLAMMMVFLGLAQAIPTSINPSLSGIGYLIVAAVAFGARFLYRRFMDIHERSFF</sequence>
<dbReference type="EMBL" id="JBHSSN010000015">
    <property type="protein sequence ID" value="MFC6323762.1"/>
    <property type="molecule type" value="Genomic_DNA"/>
</dbReference>
<feature type="transmembrane region" description="Helical" evidence="2">
    <location>
        <begin position="117"/>
        <end position="139"/>
    </location>
</feature>
<evidence type="ECO:0000313" key="4">
    <source>
        <dbReference type="Proteomes" id="UP001596186"/>
    </source>
</evidence>
<dbReference type="RefSeq" id="WP_125592794.1">
    <property type="nucleotide sequence ID" value="NZ_JBHSSN010000015.1"/>
</dbReference>
<feature type="transmembrane region" description="Helical" evidence="2">
    <location>
        <begin position="184"/>
        <end position="204"/>
    </location>
</feature>
<keyword evidence="2" id="KW-1133">Transmembrane helix</keyword>
<feature type="compositionally biased region" description="Basic and acidic residues" evidence="1">
    <location>
        <begin position="1"/>
        <end position="10"/>
    </location>
</feature>
<dbReference type="SUPFAM" id="SSF103473">
    <property type="entry name" value="MFS general substrate transporter"/>
    <property type="match status" value="1"/>
</dbReference>
<accession>A0ABW1UWF4</accession>